<evidence type="ECO:0000256" key="4">
    <source>
        <dbReference type="ARBA" id="ARBA00022989"/>
    </source>
</evidence>
<evidence type="ECO:0000256" key="2">
    <source>
        <dbReference type="ARBA" id="ARBA00022475"/>
    </source>
</evidence>
<evidence type="ECO:0000256" key="1">
    <source>
        <dbReference type="ARBA" id="ARBA00004651"/>
    </source>
</evidence>
<comment type="caution">
    <text evidence="11">The sequence shown here is derived from an EMBL/GenBank/DDBJ whole genome shotgun (WGS) entry which is preliminary data.</text>
</comment>
<dbReference type="InterPro" id="IPR017850">
    <property type="entry name" value="Alkaline_phosphatase_core_sf"/>
</dbReference>
<keyword evidence="7" id="KW-0464">Manganese</keyword>
<evidence type="ECO:0000313" key="12">
    <source>
        <dbReference type="Proteomes" id="UP000309186"/>
    </source>
</evidence>
<dbReference type="PANTHER" id="PTHR47371:SF3">
    <property type="entry name" value="PHOSPHOGLYCEROL TRANSFERASE I"/>
    <property type="match status" value="1"/>
</dbReference>
<feature type="binding site" evidence="7">
    <location>
        <position position="450"/>
    </location>
    <ligand>
        <name>substrate</name>
    </ligand>
</feature>
<keyword evidence="7" id="KW-0479">Metal-binding</keyword>
<evidence type="ECO:0000256" key="3">
    <source>
        <dbReference type="ARBA" id="ARBA00022692"/>
    </source>
</evidence>
<feature type="active site" evidence="6">
    <location>
        <position position="332"/>
    </location>
</feature>
<reference evidence="11 12" key="1">
    <citation type="submission" date="2018-01" db="EMBL/GenBank/DDBJ databases">
        <title>Co-occurrence of chitin degradation, pigmentation and bioactivity in marine Pseudoalteromonas.</title>
        <authorList>
            <person name="Paulsen S."/>
            <person name="Gram L."/>
            <person name="Machado H."/>
        </authorList>
    </citation>
    <scope>NUCLEOTIDE SEQUENCE [LARGE SCALE GENOMIC DNA]</scope>
    <source>
        <strain evidence="11 12">S3663</strain>
    </source>
</reference>
<dbReference type="OrthoDB" id="9760224at2"/>
<dbReference type="SUPFAM" id="SSF53649">
    <property type="entry name" value="Alkaline phosphatase-like"/>
    <property type="match status" value="1"/>
</dbReference>
<proteinExistence type="predicted"/>
<feature type="domain" description="Sulfatase N-terminal" evidence="10">
    <location>
        <begin position="285"/>
        <end position="565"/>
    </location>
</feature>
<evidence type="ECO:0000259" key="10">
    <source>
        <dbReference type="Pfam" id="PF00884"/>
    </source>
</evidence>
<dbReference type="PANTHER" id="PTHR47371">
    <property type="entry name" value="LIPOTEICHOIC ACID SYNTHASE"/>
    <property type="match status" value="1"/>
</dbReference>
<feature type="binding site" evidence="8">
    <location>
        <position position="293"/>
    </location>
    <ligand>
        <name>Mn(2+)</name>
        <dbReference type="ChEBI" id="CHEBI:29035"/>
    </ligand>
</feature>
<keyword evidence="3 9" id="KW-0812">Transmembrane</keyword>
<evidence type="ECO:0000256" key="9">
    <source>
        <dbReference type="SAM" id="Phobius"/>
    </source>
</evidence>
<feature type="transmembrane region" description="Helical" evidence="9">
    <location>
        <begin position="172"/>
        <end position="192"/>
    </location>
</feature>
<evidence type="ECO:0000313" key="11">
    <source>
        <dbReference type="EMBL" id="TLX46347.1"/>
    </source>
</evidence>
<dbReference type="Proteomes" id="UP000309186">
    <property type="component" value="Unassembled WGS sequence"/>
</dbReference>
<dbReference type="InterPro" id="IPR012160">
    <property type="entry name" value="LtaS-like"/>
</dbReference>
<comment type="subcellular location">
    <subcellularLocation>
        <location evidence="1">Cell membrane</location>
        <topology evidence="1">Multi-pass membrane protein</topology>
    </subcellularLocation>
</comment>
<evidence type="ECO:0000256" key="8">
    <source>
        <dbReference type="PIRSR" id="PIRSR005091-3"/>
    </source>
</evidence>
<dbReference type="EMBL" id="PPSW01000023">
    <property type="protein sequence ID" value="TLX46347.1"/>
    <property type="molecule type" value="Genomic_DNA"/>
</dbReference>
<name>A0A5R9Q1U2_9GAMM</name>
<feature type="transmembrane region" description="Helical" evidence="9">
    <location>
        <begin position="12"/>
        <end position="33"/>
    </location>
</feature>
<feature type="binding site" evidence="8">
    <location>
        <position position="514"/>
    </location>
    <ligand>
        <name>Mn(2+)</name>
        <dbReference type="ChEBI" id="CHEBI:29035"/>
    </ligand>
</feature>
<sequence length="660" mass="74790">MFTSIYSFIRPLFLFSISIMAFLTLMRSGFAIWQFDRFNDFSSIWNLFTSGLRIDLSSVGYLCAIPALLHPWMSKTRFQDYWSFALRVWFLICFMAILFFELATPAFINEYGFRPNRLFIEYLAYPDEVSKMLVNGHLMTILIVFALLLLPVKKLWQFTDHVVSNKVKEDNAAIGSRLVSCLMLFVIISLSARGTLGHRPINPALVYFSTDPLVNSLTLNSTYSVAYALNQFGDEKNAAKLYGKMEDDRIIELVRQESKQPLDSFKNDNLPTLSKRSPSFKGQPRNLVIILEESLGAQYVSSLGGIPLTPEIDKLNQEGWAFKRLYATGTRSVRGIEAVITGFTPTPSRAVVKLDKSQKDFFTIASLLKENGYETQFIYGGESHFDNMKSFFLGNGFTDIVDFNDIETPQFVASWGASDGDLFNQANIELTKLHNEGKPFFSFIFTSSNHDPFEIPDGIVSPIQYTAEQLQQYDDKELLRHKAIQYADYALGQFIAKAKAQDYWENTIFLVVADHDARAMGKDLVPINNFHIPGVILNSGKEPTLDKRIASQIDLAPTLLSLMGIENNSPMLGQDLTEPTASNRAMMQYAENFAYMVNDEVTILQPSKAPLNFQYNYELNTLSPIDVNHHTSEIALAHVLWGSLAYKNHWYSLGQNKTLQ</sequence>
<feature type="binding site" evidence="8">
    <location>
        <position position="515"/>
    </location>
    <ligand>
        <name>Mn(2+)</name>
        <dbReference type="ChEBI" id="CHEBI:29035"/>
    </ligand>
</feature>
<dbReference type="Pfam" id="PF00884">
    <property type="entry name" value="Sulfatase"/>
    <property type="match status" value="1"/>
</dbReference>
<keyword evidence="5 9" id="KW-0472">Membrane</keyword>
<accession>A0A5R9Q1U2</accession>
<dbReference type="GO" id="GO:0046872">
    <property type="term" value="F:metal ion binding"/>
    <property type="evidence" value="ECO:0007669"/>
    <property type="project" value="UniProtKB-KW"/>
</dbReference>
<feature type="transmembrane region" description="Helical" evidence="9">
    <location>
        <begin position="132"/>
        <end position="152"/>
    </location>
</feature>
<dbReference type="Gene3D" id="3.30.1120.80">
    <property type="match status" value="1"/>
</dbReference>
<dbReference type="CDD" id="cd16015">
    <property type="entry name" value="LTA_synthase"/>
    <property type="match status" value="1"/>
</dbReference>
<keyword evidence="4 9" id="KW-1133">Transmembrane helix</keyword>
<dbReference type="GO" id="GO:0005886">
    <property type="term" value="C:plasma membrane"/>
    <property type="evidence" value="ECO:0007669"/>
    <property type="project" value="UniProtKB-SubCell"/>
</dbReference>
<dbReference type="InterPro" id="IPR050448">
    <property type="entry name" value="OpgB/LTA_synthase_biosynth"/>
</dbReference>
<protein>
    <recommendedName>
        <fullName evidence="10">Sulfatase N-terminal domain-containing protein</fullName>
    </recommendedName>
</protein>
<dbReference type="RefSeq" id="WP_138482575.1">
    <property type="nucleotide sequence ID" value="NZ_PPSW01000023.1"/>
</dbReference>
<evidence type="ECO:0000256" key="7">
    <source>
        <dbReference type="PIRSR" id="PIRSR005091-2"/>
    </source>
</evidence>
<evidence type="ECO:0000256" key="5">
    <source>
        <dbReference type="ARBA" id="ARBA00023136"/>
    </source>
</evidence>
<dbReference type="Gene3D" id="3.40.720.10">
    <property type="entry name" value="Alkaline Phosphatase, subunit A"/>
    <property type="match status" value="1"/>
</dbReference>
<feature type="transmembrane region" description="Helical" evidence="9">
    <location>
        <begin position="84"/>
        <end position="108"/>
    </location>
</feature>
<evidence type="ECO:0000256" key="6">
    <source>
        <dbReference type="PIRSR" id="PIRSR005091-1"/>
    </source>
</evidence>
<organism evidence="11 12">
    <name type="scientific">Pseudoalteromonas phenolica</name>
    <dbReference type="NCBI Taxonomy" id="161398"/>
    <lineage>
        <taxon>Bacteria</taxon>
        <taxon>Pseudomonadati</taxon>
        <taxon>Pseudomonadota</taxon>
        <taxon>Gammaproteobacteria</taxon>
        <taxon>Alteromonadales</taxon>
        <taxon>Pseudoalteromonadaceae</taxon>
        <taxon>Pseudoalteromonas</taxon>
    </lineage>
</organism>
<dbReference type="PIRSF" id="PIRSF005091">
    <property type="entry name" value="Mmb_sulf_HI1246"/>
    <property type="match status" value="1"/>
</dbReference>
<keyword evidence="2" id="KW-1003">Cell membrane</keyword>
<dbReference type="AlphaFoldDB" id="A0A5R9Q1U2"/>
<dbReference type="InterPro" id="IPR000917">
    <property type="entry name" value="Sulfatase_N"/>
</dbReference>
<feature type="transmembrane region" description="Helical" evidence="9">
    <location>
        <begin position="53"/>
        <end position="72"/>
    </location>
</feature>
<gene>
    <name evidence="11" type="ORF">C1E24_14355</name>
</gene>